<dbReference type="NCBIfam" id="NF006521">
    <property type="entry name" value="PRK08965.1-5"/>
    <property type="match status" value="1"/>
</dbReference>
<evidence type="ECO:0000256" key="4">
    <source>
        <dbReference type="ARBA" id="ARBA00022692"/>
    </source>
</evidence>
<protein>
    <submittedName>
        <fullName evidence="7">Na+/H+ antiporter subunit E</fullName>
    </submittedName>
</protein>
<evidence type="ECO:0000256" key="2">
    <source>
        <dbReference type="ARBA" id="ARBA00006228"/>
    </source>
</evidence>
<dbReference type="OrthoDB" id="3556991at2"/>
<keyword evidence="8" id="KW-1185">Reference proteome</keyword>
<evidence type="ECO:0000256" key="6">
    <source>
        <dbReference type="ARBA" id="ARBA00023136"/>
    </source>
</evidence>
<dbReference type="RefSeq" id="WP_104095282.1">
    <property type="nucleotide sequence ID" value="NZ_JACHBP010000001.1"/>
</dbReference>
<dbReference type="PANTHER" id="PTHR34584">
    <property type="entry name" value="NA(+)/H(+) ANTIPORTER SUBUNIT E1"/>
    <property type="match status" value="1"/>
</dbReference>
<keyword evidence="3" id="KW-1003">Cell membrane</keyword>
<evidence type="ECO:0000256" key="3">
    <source>
        <dbReference type="ARBA" id="ARBA00022475"/>
    </source>
</evidence>
<dbReference type="GO" id="GO:0008324">
    <property type="term" value="F:monoatomic cation transmembrane transporter activity"/>
    <property type="evidence" value="ECO:0007669"/>
    <property type="project" value="InterPro"/>
</dbReference>
<evidence type="ECO:0000313" key="8">
    <source>
        <dbReference type="Proteomes" id="UP000298488"/>
    </source>
</evidence>
<dbReference type="AlphaFoldDB" id="A0A4R8V982"/>
<proteinExistence type="inferred from homology"/>
<evidence type="ECO:0000256" key="5">
    <source>
        <dbReference type="ARBA" id="ARBA00022989"/>
    </source>
</evidence>
<dbReference type="PANTHER" id="PTHR34584:SF1">
    <property type="entry name" value="NA(+)_H(+) ANTIPORTER SUBUNIT E1"/>
    <property type="match status" value="1"/>
</dbReference>
<dbReference type="Proteomes" id="UP000298488">
    <property type="component" value="Unassembled WGS sequence"/>
</dbReference>
<comment type="caution">
    <text evidence="7">The sequence shown here is derived from an EMBL/GenBank/DDBJ whole genome shotgun (WGS) entry which is preliminary data.</text>
</comment>
<evidence type="ECO:0000313" key="7">
    <source>
        <dbReference type="EMBL" id="TFB79409.1"/>
    </source>
</evidence>
<dbReference type="InterPro" id="IPR002758">
    <property type="entry name" value="Cation_antiport_E"/>
</dbReference>
<dbReference type="EMBL" id="SOFI01000003">
    <property type="protein sequence ID" value="TFB79409.1"/>
    <property type="molecule type" value="Genomic_DNA"/>
</dbReference>
<gene>
    <name evidence="7" type="ORF">E3N84_04685</name>
</gene>
<name>A0A4R8V982_9MICO</name>
<keyword evidence="4" id="KW-0812">Transmembrane</keyword>
<comment type="subcellular location">
    <subcellularLocation>
        <location evidence="1">Cell membrane</location>
        <topology evidence="1">Multi-pass membrane protein</topology>
    </subcellularLocation>
</comment>
<organism evidence="7 8">
    <name type="scientific">Terrimesophilobacter mesophilus</name>
    <dbReference type="NCBI Taxonomy" id="433647"/>
    <lineage>
        <taxon>Bacteria</taxon>
        <taxon>Bacillati</taxon>
        <taxon>Actinomycetota</taxon>
        <taxon>Actinomycetes</taxon>
        <taxon>Micrococcales</taxon>
        <taxon>Microbacteriaceae</taxon>
        <taxon>Terrimesophilobacter</taxon>
    </lineage>
</organism>
<dbReference type="GO" id="GO:0005886">
    <property type="term" value="C:plasma membrane"/>
    <property type="evidence" value="ECO:0007669"/>
    <property type="project" value="UniProtKB-SubCell"/>
</dbReference>
<keyword evidence="5" id="KW-1133">Transmembrane helix</keyword>
<reference evidence="7 8" key="1">
    <citation type="submission" date="2019-03" db="EMBL/GenBank/DDBJ databases">
        <title>Genomics of glacier-inhabiting Cryobacterium strains.</title>
        <authorList>
            <person name="Liu Q."/>
            <person name="Xin Y.-H."/>
        </authorList>
    </citation>
    <scope>NUCLEOTIDE SEQUENCE [LARGE SCALE GENOMIC DNA]</scope>
    <source>
        <strain evidence="7 8">CGMCC 1.10440</strain>
    </source>
</reference>
<accession>A0A4R8V982</accession>
<keyword evidence="6" id="KW-0472">Membrane</keyword>
<evidence type="ECO:0000256" key="1">
    <source>
        <dbReference type="ARBA" id="ARBA00004651"/>
    </source>
</evidence>
<comment type="similarity">
    <text evidence="2">Belongs to the CPA3 antiporters (TC 2.A.63) subunit E family.</text>
</comment>
<sequence length="212" mass="23636">MSAGLNADPVAKDVAEPDRREVRQRLWQQLPLLIALVVLWMVLWGQFTALSLVTGVIVAIVVTRVFYLPPVELSGRINPWYLLVFLSHFFLDVAVASFQVAFQAVWPKPVPHSSVIGIQLRTRSDLIMTLDAIAMSLVPGSLVVEADRERSTLYLHTFATESLEDVEAMRRKVLVVEARIVRAIGSKADLERIRSNGPRAAEAHSGEREARS</sequence>
<dbReference type="Pfam" id="PF01899">
    <property type="entry name" value="MNHE"/>
    <property type="match status" value="1"/>
</dbReference>